<comment type="caution">
    <text evidence="2">The sequence shown here is derived from an EMBL/GenBank/DDBJ whole genome shotgun (WGS) entry which is preliminary data.</text>
</comment>
<evidence type="ECO:0000313" key="2">
    <source>
        <dbReference type="EMBL" id="MBJ6363492.1"/>
    </source>
</evidence>
<dbReference type="EMBL" id="JAELUP010000103">
    <property type="protein sequence ID" value="MBJ6363492.1"/>
    <property type="molecule type" value="Genomic_DNA"/>
</dbReference>
<gene>
    <name evidence="2" type="ORF">JFN88_19990</name>
</gene>
<dbReference type="RefSeq" id="WP_199021032.1">
    <property type="nucleotide sequence ID" value="NZ_JAELUP010000103.1"/>
</dbReference>
<name>A0A934MWT9_9BACL</name>
<dbReference type="InterPro" id="IPR051158">
    <property type="entry name" value="Metallophosphoesterase_sf"/>
</dbReference>
<dbReference type="InterPro" id="IPR029052">
    <property type="entry name" value="Metallo-depent_PP-like"/>
</dbReference>
<evidence type="ECO:0000313" key="3">
    <source>
        <dbReference type="Proteomes" id="UP000640274"/>
    </source>
</evidence>
<proteinExistence type="predicted"/>
<feature type="domain" description="Calcineurin-like phosphoesterase" evidence="1">
    <location>
        <begin position="44"/>
        <end position="207"/>
    </location>
</feature>
<evidence type="ECO:0000259" key="1">
    <source>
        <dbReference type="Pfam" id="PF00149"/>
    </source>
</evidence>
<dbReference type="PANTHER" id="PTHR31302">
    <property type="entry name" value="TRANSMEMBRANE PROTEIN WITH METALLOPHOSPHOESTERASE DOMAIN-RELATED"/>
    <property type="match status" value="1"/>
</dbReference>
<organism evidence="2 3">
    <name type="scientific">Paenibacillus roseus</name>
    <dbReference type="NCBI Taxonomy" id="2798579"/>
    <lineage>
        <taxon>Bacteria</taxon>
        <taxon>Bacillati</taxon>
        <taxon>Bacillota</taxon>
        <taxon>Bacilli</taxon>
        <taxon>Bacillales</taxon>
        <taxon>Paenibacillaceae</taxon>
        <taxon>Paenibacillus</taxon>
    </lineage>
</organism>
<dbReference type="InterPro" id="IPR004843">
    <property type="entry name" value="Calcineurin-like_PHP"/>
</dbReference>
<protein>
    <submittedName>
        <fullName evidence="2">Metallophosphoesterase family protein</fullName>
    </submittedName>
</protein>
<dbReference type="GO" id="GO:0008758">
    <property type="term" value="F:UDP-2,3-diacylglucosamine hydrolase activity"/>
    <property type="evidence" value="ECO:0007669"/>
    <property type="project" value="TreeGrafter"/>
</dbReference>
<dbReference type="PANTHER" id="PTHR31302:SF32">
    <property type="entry name" value="PHOSPHOESTERASE"/>
    <property type="match status" value="1"/>
</dbReference>
<reference evidence="2" key="1">
    <citation type="submission" date="2020-12" db="EMBL/GenBank/DDBJ databases">
        <authorList>
            <person name="Huq M.A."/>
        </authorList>
    </citation>
    <scope>NUCLEOTIDE SEQUENCE</scope>
    <source>
        <strain evidence="2">MAHUQ-46</strain>
    </source>
</reference>
<dbReference type="AlphaFoldDB" id="A0A934MWT9"/>
<dbReference type="GO" id="GO:0009245">
    <property type="term" value="P:lipid A biosynthetic process"/>
    <property type="evidence" value="ECO:0007669"/>
    <property type="project" value="TreeGrafter"/>
</dbReference>
<dbReference type="GO" id="GO:0016020">
    <property type="term" value="C:membrane"/>
    <property type="evidence" value="ECO:0007669"/>
    <property type="project" value="GOC"/>
</dbReference>
<dbReference type="Proteomes" id="UP000640274">
    <property type="component" value="Unassembled WGS sequence"/>
</dbReference>
<dbReference type="Pfam" id="PF00149">
    <property type="entry name" value="Metallophos"/>
    <property type="match status" value="1"/>
</dbReference>
<dbReference type="Gene3D" id="3.60.21.10">
    <property type="match status" value="1"/>
</dbReference>
<dbReference type="SUPFAM" id="SSF56300">
    <property type="entry name" value="Metallo-dependent phosphatases"/>
    <property type="match status" value="1"/>
</dbReference>
<sequence length="274" mass="30437">MVQMGLLVMAASLLIWMLLEAFKIRVEKEEIVMEKLPAEFDGLRLFFISDIHRRAIPDRLIEACEDEGGADLVVIGGDIREYGVPLRRTRANIRKLRRLGPVYAVYGNHDYDESARSLHALLLQEQATPLVNDNIVLKRGKDRIVLCGVDDPITGRESLAEAFSFRTESKETSSDNPFTILVSHDPNLVDRLTGAPVDLMLSGHTHGGQIALPIIGPISRSSIVNKYCRGWFSATINASNVPIRLLVSCGFGTSRIPVRLFAPSQTHLLILRCP</sequence>
<keyword evidence="3" id="KW-1185">Reference proteome</keyword>
<accession>A0A934MWT9</accession>